<evidence type="ECO:0000313" key="2">
    <source>
        <dbReference type="EMBL" id="MCI82480.1"/>
    </source>
</evidence>
<feature type="region of interest" description="Disordered" evidence="1">
    <location>
        <begin position="19"/>
        <end position="44"/>
    </location>
</feature>
<feature type="non-terminal residue" evidence="2">
    <location>
        <position position="54"/>
    </location>
</feature>
<keyword evidence="3" id="KW-1185">Reference proteome</keyword>
<organism evidence="2 3">
    <name type="scientific">Trifolium medium</name>
    <dbReference type="NCBI Taxonomy" id="97028"/>
    <lineage>
        <taxon>Eukaryota</taxon>
        <taxon>Viridiplantae</taxon>
        <taxon>Streptophyta</taxon>
        <taxon>Embryophyta</taxon>
        <taxon>Tracheophyta</taxon>
        <taxon>Spermatophyta</taxon>
        <taxon>Magnoliopsida</taxon>
        <taxon>eudicotyledons</taxon>
        <taxon>Gunneridae</taxon>
        <taxon>Pentapetalae</taxon>
        <taxon>rosids</taxon>
        <taxon>fabids</taxon>
        <taxon>Fabales</taxon>
        <taxon>Fabaceae</taxon>
        <taxon>Papilionoideae</taxon>
        <taxon>50 kb inversion clade</taxon>
        <taxon>NPAAA clade</taxon>
        <taxon>Hologalegina</taxon>
        <taxon>IRL clade</taxon>
        <taxon>Trifolieae</taxon>
        <taxon>Trifolium</taxon>
    </lineage>
</organism>
<sequence length="54" mass="5782">MAAAAVPIITNIAIEAGKARGVQKKKSTETAKTERQKTDPNGLNRVWFKSGQAV</sequence>
<dbReference type="AlphaFoldDB" id="A0A392V7Q2"/>
<reference evidence="2 3" key="1">
    <citation type="journal article" date="2018" name="Front. Plant Sci.">
        <title>Red Clover (Trifolium pratense) and Zigzag Clover (T. medium) - A Picture of Genomic Similarities and Differences.</title>
        <authorList>
            <person name="Dluhosova J."/>
            <person name="Istvanek J."/>
            <person name="Nedelnik J."/>
            <person name="Repkova J."/>
        </authorList>
    </citation>
    <scope>NUCLEOTIDE SEQUENCE [LARGE SCALE GENOMIC DNA]</scope>
    <source>
        <strain evidence="3">cv. 10/8</strain>
        <tissue evidence="2">Leaf</tissue>
    </source>
</reference>
<name>A0A392V7Q2_9FABA</name>
<dbReference type="EMBL" id="LXQA011044479">
    <property type="protein sequence ID" value="MCI82480.1"/>
    <property type="molecule type" value="Genomic_DNA"/>
</dbReference>
<evidence type="ECO:0000313" key="3">
    <source>
        <dbReference type="Proteomes" id="UP000265520"/>
    </source>
</evidence>
<protein>
    <submittedName>
        <fullName evidence="2">Uncharacterized protein</fullName>
    </submittedName>
</protein>
<dbReference type="Proteomes" id="UP000265520">
    <property type="component" value="Unassembled WGS sequence"/>
</dbReference>
<accession>A0A392V7Q2</accession>
<evidence type="ECO:0000256" key="1">
    <source>
        <dbReference type="SAM" id="MobiDB-lite"/>
    </source>
</evidence>
<comment type="caution">
    <text evidence="2">The sequence shown here is derived from an EMBL/GenBank/DDBJ whole genome shotgun (WGS) entry which is preliminary data.</text>
</comment>
<feature type="compositionally biased region" description="Basic and acidic residues" evidence="1">
    <location>
        <begin position="26"/>
        <end position="38"/>
    </location>
</feature>
<proteinExistence type="predicted"/>